<evidence type="ECO:0000313" key="11">
    <source>
        <dbReference type="Proteomes" id="UP000776983"/>
    </source>
</evidence>
<organism evidence="10 11">
    <name type="scientific">Mesopusillimonas faecipullorum</name>
    <dbReference type="NCBI Taxonomy" id="2755040"/>
    <lineage>
        <taxon>Bacteria</taxon>
        <taxon>Pseudomonadati</taxon>
        <taxon>Pseudomonadota</taxon>
        <taxon>Betaproteobacteria</taxon>
        <taxon>Burkholderiales</taxon>
        <taxon>Alcaligenaceae</taxon>
        <taxon>Mesopusillimonas</taxon>
    </lineage>
</organism>
<evidence type="ECO:0000256" key="4">
    <source>
        <dbReference type="ARBA" id="ARBA00022729"/>
    </source>
</evidence>
<evidence type="ECO:0000256" key="3">
    <source>
        <dbReference type="ARBA" id="ARBA00013194"/>
    </source>
</evidence>
<dbReference type="Pfam" id="PF00639">
    <property type="entry name" value="Rotamase"/>
    <property type="match status" value="1"/>
</dbReference>
<evidence type="ECO:0000256" key="1">
    <source>
        <dbReference type="ARBA" id="ARBA00000971"/>
    </source>
</evidence>
<dbReference type="InterPro" id="IPR027304">
    <property type="entry name" value="Trigger_fact/SurA_dom_sf"/>
</dbReference>
<name>A0ABS8C8W6_9BURK</name>
<comment type="caution">
    <text evidence="10">The sequence shown here is derived from an EMBL/GenBank/DDBJ whole genome shotgun (WGS) entry which is preliminary data.</text>
</comment>
<dbReference type="PROSITE" id="PS01096">
    <property type="entry name" value="PPIC_PPIASE_1"/>
    <property type="match status" value="1"/>
</dbReference>
<feature type="domain" description="PpiC" evidence="9">
    <location>
        <begin position="127"/>
        <end position="219"/>
    </location>
</feature>
<dbReference type="GO" id="GO:0016853">
    <property type="term" value="F:isomerase activity"/>
    <property type="evidence" value="ECO:0007669"/>
    <property type="project" value="UniProtKB-KW"/>
</dbReference>
<dbReference type="Proteomes" id="UP000776983">
    <property type="component" value="Unassembled WGS sequence"/>
</dbReference>
<comment type="catalytic activity">
    <reaction evidence="1">
        <text>[protein]-peptidylproline (omega=180) = [protein]-peptidylproline (omega=0)</text>
        <dbReference type="Rhea" id="RHEA:16237"/>
        <dbReference type="Rhea" id="RHEA-COMP:10747"/>
        <dbReference type="Rhea" id="RHEA-COMP:10748"/>
        <dbReference type="ChEBI" id="CHEBI:83833"/>
        <dbReference type="ChEBI" id="CHEBI:83834"/>
        <dbReference type="EC" id="5.2.1.8"/>
    </reaction>
</comment>
<keyword evidence="11" id="KW-1185">Reference proteome</keyword>
<dbReference type="InterPro" id="IPR050245">
    <property type="entry name" value="PrsA_foldase"/>
</dbReference>
<dbReference type="Gene3D" id="1.10.8.1040">
    <property type="match status" value="1"/>
</dbReference>
<dbReference type="Gene3D" id="3.10.50.40">
    <property type="match status" value="1"/>
</dbReference>
<feature type="chain" id="PRO_5045168678" description="peptidylprolyl isomerase" evidence="8">
    <location>
        <begin position="20"/>
        <end position="258"/>
    </location>
</feature>
<dbReference type="PANTHER" id="PTHR47245">
    <property type="entry name" value="PEPTIDYLPROLYL ISOMERASE"/>
    <property type="match status" value="1"/>
</dbReference>
<dbReference type="PROSITE" id="PS50198">
    <property type="entry name" value="PPIC_PPIASE_2"/>
    <property type="match status" value="1"/>
</dbReference>
<evidence type="ECO:0000256" key="5">
    <source>
        <dbReference type="ARBA" id="ARBA00023110"/>
    </source>
</evidence>
<evidence type="ECO:0000259" key="9">
    <source>
        <dbReference type="PROSITE" id="PS50198"/>
    </source>
</evidence>
<evidence type="ECO:0000256" key="6">
    <source>
        <dbReference type="ARBA" id="ARBA00023235"/>
    </source>
</evidence>
<dbReference type="InterPro" id="IPR023058">
    <property type="entry name" value="PPIase_PpiC_CS"/>
</dbReference>
<dbReference type="SUPFAM" id="SSF54534">
    <property type="entry name" value="FKBP-like"/>
    <property type="match status" value="1"/>
</dbReference>
<evidence type="ECO:0000313" key="10">
    <source>
        <dbReference type="EMBL" id="MCB5362470.1"/>
    </source>
</evidence>
<reference evidence="10 11" key="1">
    <citation type="submission" date="2020-07" db="EMBL/GenBank/DDBJ databases">
        <title>Pusillimonas sp. nov., isolated from poultry manure in Taiwan.</title>
        <authorList>
            <person name="Lin S.-Y."/>
            <person name="Tang Y.-S."/>
            <person name="Young C.-C."/>
        </authorList>
    </citation>
    <scope>NUCLEOTIDE SEQUENCE [LARGE SCALE GENOMIC DNA]</scope>
    <source>
        <strain evidence="10 11">CC-YST705</strain>
    </source>
</reference>
<keyword evidence="5 7" id="KW-0697">Rotamase</keyword>
<dbReference type="InterPro" id="IPR046357">
    <property type="entry name" value="PPIase_dom_sf"/>
</dbReference>
<dbReference type="SUPFAM" id="SSF109998">
    <property type="entry name" value="Triger factor/SurA peptide-binding domain-like"/>
    <property type="match status" value="1"/>
</dbReference>
<dbReference type="InterPro" id="IPR000297">
    <property type="entry name" value="PPIase_PpiC"/>
</dbReference>
<gene>
    <name evidence="10" type="ORF">H0484_01700</name>
</gene>
<dbReference type="PANTHER" id="PTHR47245:SF1">
    <property type="entry name" value="FOLDASE PROTEIN PRSA"/>
    <property type="match status" value="1"/>
</dbReference>
<dbReference type="EC" id="5.2.1.8" evidence="3"/>
<keyword evidence="6 7" id="KW-0413">Isomerase</keyword>
<evidence type="ECO:0000256" key="8">
    <source>
        <dbReference type="SAM" id="SignalP"/>
    </source>
</evidence>
<evidence type="ECO:0000256" key="2">
    <source>
        <dbReference type="ARBA" id="ARBA00007656"/>
    </source>
</evidence>
<evidence type="ECO:0000256" key="7">
    <source>
        <dbReference type="PROSITE-ProRule" id="PRU00278"/>
    </source>
</evidence>
<feature type="signal peptide" evidence="8">
    <location>
        <begin position="1"/>
        <end position="19"/>
    </location>
</feature>
<proteinExistence type="inferred from homology"/>
<protein>
    <recommendedName>
        <fullName evidence="3">peptidylprolyl isomerase</fullName>
        <ecNumber evidence="3">5.2.1.8</ecNumber>
    </recommendedName>
</protein>
<sequence length="258" mass="28557">MKRLATLTLAIAMAAPVYAQNLATVNGKAIPQKQFDELVALLVERGEADTPELRERVKQEMINGAVFVQAAEKAGLDKKADVRQELELARQSILAHALMSDYLEKNPVTDAQVQARYDEIKGAQADRQEYKLRHILVKDEAEAKKLIADIKGKKTTFEAAAKKSSIDPGSGQNGGDLGWGPVTNYVPEFAAAAEKLKKGEMTQEPVQSQFGWHVIEVEDTRALQFPALDSVRPQIEDMLRQQSLAKMRDDLMKSATIK</sequence>
<accession>A0ABS8C8W6</accession>
<dbReference type="RefSeq" id="WP_226952702.1">
    <property type="nucleotide sequence ID" value="NZ_JACDXW010000001.1"/>
</dbReference>
<comment type="similarity">
    <text evidence="2">Belongs to the PpiC/parvulin rotamase family.</text>
</comment>
<dbReference type="EMBL" id="JACDXW010000001">
    <property type="protein sequence ID" value="MCB5362470.1"/>
    <property type="molecule type" value="Genomic_DNA"/>
</dbReference>
<keyword evidence="4 8" id="KW-0732">Signal</keyword>